<keyword evidence="3" id="KW-1185">Reference proteome</keyword>
<reference evidence="2" key="1">
    <citation type="submission" date="2018-11" db="EMBL/GenBank/DDBJ databases">
        <authorList>
            <consortium name="Pathogen Informatics"/>
        </authorList>
    </citation>
    <scope>NUCLEOTIDE SEQUENCE</scope>
</reference>
<evidence type="ECO:0008006" key="4">
    <source>
        <dbReference type="Google" id="ProtNLM"/>
    </source>
</evidence>
<organism evidence="2 3">
    <name type="scientific">Protopolystoma xenopodis</name>
    <dbReference type="NCBI Taxonomy" id="117903"/>
    <lineage>
        <taxon>Eukaryota</taxon>
        <taxon>Metazoa</taxon>
        <taxon>Spiralia</taxon>
        <taxon>Lophotrochozoa</taxon>
        <taxon>Platyhelminthes</taxon>
        <taxon>Monogenea</taxon>
        <taxon>Polyopisthocotylea</taxon>
        <taxon>Polystomatidea</taxon>
        <taxon>Polystomatidae</taxon>
        <taxon>Protopolystoma</taxon>
    </lineage>
</organism>
<dbReference type="EMBL" id="CAAALY010006219">
    <property type="protein sequence ID" value="VEL09394.1"/>
    <property type="molecule type" value="Genomic_DNA"/>
</dbReference>
<feature type="signal peptide" evidence="1">
    <location>
        <begin position="1"/>
        <end position="16"/>
    </location>
</feature>
<evidence type="ECO:0000313" key="3">
    <source>
        <dbReference type="Proteomes" id="UP000784294"/>
    </source>
</evidence>
<evidence type="ECO:0000256" key="1">
    <source>
        <dbReference type="SAM" id="SignalP"/>
    </source>
</evidence>
<proteinExistence type="predicted"/>
<feature type="chain" id="PRO_5019357781" description="Secreted protein" evidence="1">
    <location>
        <begin position="17"/>
        <end position="122"/>
    </location>
</feature>
<protein>
    <recommendedName>
        <fullName evidence="4">Secreted protein</fullName>
    </recommendedName>
</protein>
<keyword evidence="1" id="KW-0732">Signal</keyword>
<gene>
    <name evidence="2" type="ORF">PXEA_LOCUS2834</name>
</gene>
<sequence length="122" mass="13709">MWAQALCAFLISVSEGEVTGDMLDNGRYQPTHTHTGLSSQYPRLRLEHQPERREECAFHDSKGKREAVHCHTSSCDLSRTQGPKESDKMWVGMTERILESCVRSLGRGRFPCTGMCMGMGMA</sequence>
<comment type="caution">
    <text evidence="2">The sequence shown here is derived from an EMBL/GenBank/DDBJ whole genome shotgun (WGS) entry which is preliminary data.</text>
</comment>
<dbReference type="Proteomes" id="UP000784294">
    <property type="component" value="Unassembled WGS sequence"/>
</dbReference>
<evidence type="ECO:0000313" key="2">
    <source>
        <dbReference type="EMBL" id="VEL09394.1"/>
    </source>
</evidence>
<accession>A0A448WE86</accession>
<name>A0A448WE86_9PLAT</name>
<dbReference type="AlphaFoldDB" id="A0A448WE86"/>